<feature type="compositionally biased region" description="Low complexity" evidence="9">
    <location>
        <begin position="219"/>
        <end position="229"/>
    </location>
</feature>
<feature type="compositionally biased region" description="Low complexity" evidence="9">
    <location>
        <begin position="161"/>
        <end position="173"/>
    </location>
</feature>
<evidence type="ECO:0000256" key="7">
    <source>
        <dbReference type="ARBA" id="ARBA00023235"/>
    </source>
</evidence>
<dbReference type="GO" id="GO:0005874">
    <property type="term" value="C:microtubule"/>
    <property type="evidence" value="ECO:0007669"/>
    <property type="project" value="UniProtKB-KW"/>
</dbReference>
<keyword evidence="7 8" id="KW-0413">Isomerase</keyword>
<dbReference type="InterPro" id="IPR027417">
    <property type="entry name" value="P-loop_NTPase"/>
</dbReference>
<dbReference type="FunFam" id="3.40.50.300:FF:000159">
    <property type="entry name" value="Katanin p60 ATPase-containing subunit A1"/>
    <property type="match status" value="1"/>
</dbReference>
<proteinExistence type="inferred from homology"/>
<evidence type="ECO:0000256" key="4">
    <source>
        <dbReference type="ARBA" id="ARBA00022741"/>
    </source>
</evidence>
<dbReference type="EMBL" id="JAPWDV010000002">
    <property type="protein sequence ID" value="KAJ6221022.1"/>
    <property type="molecule type" value="Genomic_DNA"/>
</dbReference>
<dbReference type="SMART" id="SM00382">
    <property type="entry name" value="AAA"/>
    <property type="match status" value="1"/>
</dbReference>
<dbReference type="InterPro" id="IPR048611">
    <property type="entry name" value="KATNA1_MIT"/>
</dbReference>
<dbReference type="PANTHER" id="PTHR23074">
    <property type="entry name" value="AAA DOMAIN-CONTAINING"/>
    <property type="match status" value="1"/>
</dbReference>
<evidence type="ECO:0000259" key="10">
    <source>
        <dbReference type="SMART" id="SM00382"/>
    </source>
</evidence>
<evidence type="ECO:0000256" key="1">
    <source>
        <dbReference type="ARBA" id="ARBA00004186"/>
    </source>
</evidence>
<keyword evidence="5 8" id="KW-0067">ATP-binding</keyword>
<feature type="region of interest" description="Disordered" evidence="9">
    <location>
        <begin position="106"/>
        <end position="254"/>
    </location>
</feature>
<comment type="caution">
    <text evidence="11">The sequence shown here is derived from an EMBL/GenBank/DDBJ whole genome shotgun (WGS) entry which is preliminary data.</text>
</comment>
<dbReference type="GO" id="GO:0005813">
    <property type="term" value="C:centrosome"/>
    <property type="evidence" value="ECO:0007669"/>
    <property type="project" value="UniProtKB-SubCell"/>
</dbReference>
<reference evidence="11" key="1">
    <citation type="submission" date="2022-12" db="EMBL/GenBank/DDBJ databases">
        <title>Genome assemblies of Blomia tropicalis.</title>
        <authorList>
            <person name="Cui Y."/>
        </authorList>
    </citation>
    <scope>NUCLEOTIDE SEQUENCE</scope>
    <source>
        <tissue evidence="11">Adult mites</tissue>
    </source>
</reference>
<dbReference type="CDD" id="cd21748">
    <property type="entry name" value="Kp60-NTD"/>
    <property type="match status" value="1"/>
</dbReference>
<feature type="compositionally biased region" description="Polar residues" evidence="9">
    <location>
        <begin position="133"/>
        <end position="146"/>
    </location>
</feature>
<dbReference type="EC" id="5.6.1.1" evidence="8"/>
<dbReference type="Gene3D" id="1.10.8.60">
    <property type="match status" value="1"/>
</dbReference>
<dbReference type="Pfam" id="PF17862">
    <property type="entry name" value="AAA_lid_3"/>
    <property type="match status" value="1"/>
</dbReference>
<dbReference type="FunFam" id="1.20.58.80:FF:000003">
    <property type="entry name" value="Katanin p60 ATPase-containing subunit A1"/>
    <property type="match status" value="1"/>
</dbReference>
<evidence type="ECO:0000313" key="11">
    <source>
        <dbReference type="EMBL" id="KAJ6221022.1"/>
    </source>
</evidence>
<evidence type="ECO:0000256" key="2">
    <source>
        <dbReference type="ARBA" id="ARBA00022490"/>
    </source>
</evidence>
<dbReference type="HAMAP" id="MF_03023">
    <property type="entry name" value="Katanin_p60_A1"/>
    <property type="match status" value="1"/>
</dbReference>
<dbReference type="GO" id="GO:0000922">
    <property type="term" value="C:spindle pole"/>
    <property type="evidence" value="ECO:0007669"/>
    <property type="project" value="UniProtKB-SubCell"/>
</dbReference>
<organism evidence="11 12">
    <name type="scientific">Blomia tropicalis</name>
    <name type="common">Mite</name>
    <dbReference type="NCBI Taxonomy" id="40697"/>
    <lineage>
        <taxon>Eukaryota</taxon>
        <taxon>Metazoa</taxon>
        <taxon>Ecdysozoa</taxon>
        <taxon>Arthropoda</taxon>
        <taxon>Chelicerata</taxon>
        <taxon>Arachnida</taxon>
        <taxon>Acari</taxon>
        <taxon>Acariformes</taxon>
        <taxon>Sarcoptiformes</taxon>
        <taxon>Astigmata</taxon>
        <taxon>Glycyphagoidea</taxon>
        <taxon>Echimyopodidae</taxon>
        <taxon>Blomia</taxon>
    </lineage>
</organism>
<comment type="caution">
    <text evidence="8">Lacks conserved residue(s) required for the propagation of feature annotation.</text>
</comment>
<dbReference type="PANTHER" id="PTHR23074:SF19">
    <property type="entry name" value="KATANIN P60 ATPASE-CONTAINING SUBUNIT A1"/>
    <property type="match status" value="1"/>
</dbReference>
<dbReference type="Gene3D" id="3.40.50.300">
    <property type="entry name" value="P-loop containing nucleotide triphosphate hydrolases"/>
    <property type="match status" value="1"/>
</dbReference>
<protein>
    <recommendedName>
        <fullName evidence="8">Katanin p60 ATPase-containing subunit A1</fullName>
        <shortName evidence="8">Katanin p60 subunit A1</shortName>
        <ecNumber evidence="8">5.6.1.1</ecNumber>
    </recommendedName>
    <alternativeName>
        <fullName evidence="8">p60 katanin</fullName>
    </alternativeName>
</protein>
<dbReference type="Pfam" id="PF00004">
    <property type="entry name" value="AAA"/>
    <property type="match status" value="1"/>
</dbReference>
<comment type="subunit">
    <text evidence="8">Can homooligomerize into hexameric rings, which may be promoted by interaction with microtubules. Interacts with KATNB1, which may serve as a targeting subunit.</text>
</comment>
<dbReference type="Proteomes" id="UP001142055">
    <property type="component" value="Chromosome 2"/>
</dbReference>
<dbReference type="OMA" id="RDACMMV"/>
<dbReference type="PROSITE" id="PS00674">
    <property type="entry name" value="AAA"/>
    <property type="match status" value="1"/>
</dbReference>
<evidence type="ECO:0000256" key="5">
    <source>
        <dbReference type="ARBA" id="ARBA00022840"/>
    </source>
</evidence>
<dbReference type="InterPro" id="IPR015415">
    <property type="entry name" value="Spast_Vps4_C"/>
</dbReference>
<evidence type="ECO:0000313" key="12">
    <source>
        <dbReference type="Proteomes" id="UP001142055"/>
    </source>
</evidence>
<evidence type="ECO:0000256" key="9">
    <source>
        <dbReference type="SAM" id="MobiDB-lite"/>
    </source>
</evidence>
<dbReference type="GO" id="GO:0051301">
    <property type="term" value="P:cell division"/>
    <property type="evidence" value="ECO:0007669"/>
    <property type="project" value="UniProtKB-KW"/>
</dbReference>
<dbReference type="GO" id="GO:0008017">
    <property type="term" value="F:microtubule binding"/>
    <property type="evidence" value="ECO:0007669"/>
    <property type="project" value="UniProtKB-UniRule"/>
</dbReference>
<keyword evidence="8" id="KW-0131">Cell cycle</keyword>
<keyword evidence="3 8" id="KW-0493">Microtubule</keyword>
<dbReference type="GO" id="GO:0005524">
    <property type="term" value="F:ATP binding"/>
    <property type="evidence" value="ECO:0007669"/>
    <property type="project" value="UniProtKB-KW"/>
</dbReference>
<name>A0A9Q0MAI5_BLOTA</name>
<evidence type="ECO:0000256" key="8">
    <source>
        <dbReference type="HAMAP-Rule" id="MF_03023"/>
    </source>
</evidence>
<keyword evidence="8" id="KW-0132">Cell division</keyword>
<keyword evidence="6 8" id="KW-0206">Cytoskeleton</keyword>
<evidence type="ECO:0000256" key="6">
    <source>
        <dbReference type="ARBA" id="ARBA00023212"/>
    </source>
</evidence>
<comment type="similarity">
    <text evidence="8">Belongs to the AAA ATPase family. Katanin p60 subunit A1 subfamily.</text>
</comment>
<dbReference type="FunFam" id="1.10.8.60:FF:000025">
    <property type="entry name" value="Katanin p60 ATPase-containing subunit A1"/>
    <property type="match status" value="1"/>
</dbReference>
<feature type="compositionally biased region" description="Basic and acidic residues" evidence="9">
    <location>
        <begin position="242"/>
        <end position="254"/>
    </location>
</feature>
<dbReference type="InterPro" id="IPR003960">
    <property type="entry name" value="ATPase_AAA_CS"/>
</dbReference>
<keyword evidence="8" id="KW-0498">Mitosis</keyword>
<dbReference type="InterPro" id="IPR041569">
    <property type="entry name" value="AAA_lid_3"/>
</dbReference>
<comment type="function">
    <text evidence="8">Catalytic subunit of a complex which severs microtubules in an ATP-dependent manner. Microtubule severing may promote rapid reorganization of cellular microtubule arrays and the release of microtubules from the centrosome following nucleation.</text>
</comment>
<dbReference type="InterPro" id="IPR028596">
    <property type="entry name" value="KATNA1"/>
</dbReference>
<dbReference type="Pfam" id="PF09336">
    <property type="entry name" value="Vps4_C"/>
    <property type="match status" value="1"/>
</dbReference>
<gene>
    <name evidence="8" type="primary">KATNA1</name>
    <name evidence="11" type="ORF">RDWZM_006834</name>
</gene>
<accession>A0A9Q0MAI5</accession>
<dbReference type="InterPro" id="IPR050304">
    <property type="entry name" value="MT-severing_AAA_ATPase"/>
</dbReference>
<keyword evidence="12" id="KW-1185">Reference proteome</keyword>
<feature type="compositionally biased region" description="Polar residues" evidence="9">
    <location>
        <begin position="189"/>
        <end position="218"/>
    </location>
</feature>
<dbReference type="Gene3D" id="1.20.58.80">
    <property type="entry name" value="Phosphotransferase system, lactose/cellobiose-type IIA subunit"/>
    <property type="match status" value="1"/>
</dbReference>
<keyword evidence="2 8" id="KW-0963">Cytoplasm</keyword>
<feature type="domain" description="AAA+ ATPase" evidence="10">
    <location>
        <begin position="304"/>
        <end position="434"/>
    </location>
</feature>
<comment type="catalytic activity">
    <reaction evidence="8">
        <text>n ATP + n H2O + a microtubule = n ADP + n phosphate + (n+1) alpha/beta tubulin heterodimers.</text>
        <dbReference type="EC" id="5.6.1.1"/>
    </reaction>
</comment>
<dbReference type="InterPro" id="IPR003593">
    <property type="entry name" value="AAA+_ATPase"/>
</dbReference>
<dbReference type="SUPFAM" id="SSF52540">
    <property type="entry name" value="P-loop containing nucleoside triphosphate hydrolases"/>
    <property type="match status" value="1"/>
</dbReference>
<dbReference type="GO" id="GO:0008568">
    <property type="term" value="F:microtubule severing ATPase activity"/>
    <property type="evidence" value="ECO:0007669"/>
    <property type="project" value="UniProtKB-EC"/>
</dbReference>
<dbReference type="GO" id="GO:0016887">
    <property type="term" value="F:ATP hydrolysis activity"/>
    <property type="evidence" value="ECO:0007669"/>
    <property type="project" value="InterPro"/>
</dbReference>
<keyword evidence="4 8" id="KW-0547">Nucleotide-binding</keyword>
<dbReference type="Pfam" id="PF21126">
    <property type="entry name" value="KATNA1_MIT"/>
    <property type="match status" value="1"/>
</dbReference>
<evidence type="ECO:0000256" key="3">
    <source>
        <dbReference type="ARBA" id="ARBA00022701"/>
    </source>
</evidence>
<sequence length="542" mass="61377">MNSAPGEIGENVKIARECSLLGNYETALIYYQGVVQQIHRHLQGITDSNLKEKWQEVQQLIAQEYEIVKDLQSTLLNFKGDPHNNRPIGPGATLENGHMFAPIHIPNSNGTEPESVFDPDVWSMPEPVEVNHNRTPAQITTPSTRKNPSHHHSSNRSLTTSKVQSSRVSASSKPNSNHQGSSRKLPKEVQTTANRRRATSNGSAVHSSHHNNNGNKMTSSIDGVSSSSSVNKDEPQSSSNENTREKRFEIHGPDSELVDMLERDILQKNPDTRWDDIADLEEAKKLLEEAVVLPMWMPNFFRGIRRPWKTMLAKAVATECKTTFFNVSSTTLTSKYRGESEKLVRILFEMARFYAPSTIFIDEIDSLCSRRGSDNEHEASRRVKSELLIQMDGITNNDDPSKVVMVLAATNFPWDIDEALRRRLEKRIYIPLPSNEGREALLNINLREVKKEDNLNIAEIATRLDGYSGADITNVCRDACMMVMRRRIQGLTPEQIRSLTGEELDLPVTFEDFEEAMRKINKSVSNEDLKKYEKWMTEFGSI</sequence>
<dbReference type="AlphaFoldDB" id="A0A9Q0MAI5"/>
<dbReference type="GO" id="GO:0005737">
    <property type="term" value="C:cytoplasm"/>
    <property type="evidence" value="ECO:0007669"/>
    <property type="project" value="UniProtKB-SubCell"/>
</dbReference>
<comment type="activity regulation">
    <text evidence="8">ATPase activity is stimulated by microtubules, which promote homooligomerization. ATP-dependent microtubule severing is stimulated by interaction with KATNB1.</text>
</comment>
<dbReference type="GO" id="GO:0051013">
    <property type="term" value="P:microtubule severing"/>
    <property type="evidence" value="ECO:0007669"/>
    <property type="project" value="UniProtKB-UniRule"/>
</dbReference>
<comment type="subcellular location">
    <subcellularLocation>
        <location evidence="1 8">Cytoplasm</location>
        <location evidence="1 8">Cytoskeleton</location>
        <location evidence="1 8">Spindle</location>
    </subcellularLocation>
    <subcellularLocation>
        <location evidence="8">Cytoplasm</location>
    </subcellularLocation>
    <subcellularLocation>
        <location evidence="8">Cytoplasm</location>
        <location evidence="8">Cytoskeleton</location>
        <location evidence="8">Microtubule organizing center</location>
        <location evidence="8">Centrosome</location>
    </subcellularLocation>
    <subcellularLocation>
        <location evidence="8">Cytoplasm</location>
        <location evidence="8">Cytoskeleton</location>
        <location evidence="8">Spindle pole</location>
    </subcellularLocation>
    <text evidence="8">Predominantly cytoplasmic. Also localized to the interphase centrosome and the mitotic spindle poles. Enhanced recruitment to the mitotic spindle poles requires microtubules and interaction with KATNB1.</text>
</comment>
<dbReference type="InterPro" id="IPR003959">
    <property type="entry name" value="ATPase_AAA_core"/>
</dbReference>